<sequence>MSQKMVHMKILNKYGGKSEHALKSRCIESCSTEEYINAPEDLVKRTKSGRNCKKVGTKSTNKSFIKKGKPRQPFKHNTLNSNKQRKCHKCGFFGHLSNNCLKKVKITVIVETDDHNDKEEKSHSEKETEKSESSESD</sequence>
<keyword evidence="6" id="KW-1185">Reference proteome</keyword>
<feature type="region of interest" description="Disordered" evidence="3">
    <location>
        <begin position="47"/>
        <end position="79"/>
    </location>
</feature>
<organism evidence="5 6">
    <name type="scientific">Austropuccinia psidii MF-1</name>
    <dbReference type="NCBI Taxonomy" id="1389203"/>
    <lineage>
        <taxon>Eukaryota</taxon>
        <taxon>Fungi</taxon>
        <taxon>Dikarya</taxon>
        <taxon>Basidiomycota</taxon>
        <taxon>Pucciniomycotina</taxon>
        <taxon>Pucciniomycetes</taxon>
        <taxon>Pucciniales</taxon>
        <taxon>Sphaerophragmiaceae</taxon>
        <taxon>Austropuccinia</taxon>
    </lineage>
</organism>
<evidence type="ECO:0000256" key="3">
    <source>
        <dbReference type="SAM" id="MobiDB-lite"/>
    </source>
</evidence>
<dbReference type="Proteomes" id="UP000765509">
    <property type="component" value="Unassembled WGS sequence"/>
</dbReference>
<dbReference type="InterPro" id="IPR036875">
    <property type="entry name" value="Znf_CCHC_sf"/>
</dbReference>
<protein>
    <recommendedName>
        <fullName evidence="4">CCHC-type domain-containing protein</fullName>
    </recommendedName>
</protein>
<dbReference type="OrthoDB" id="2507294at2759"/>
<evidence type="ECO:0000256" key="1">
    <source>
        <dbReference type="ARBA" id="ARBA00022664"/>
    </source>
</evidence>
<evidence type="ECO:0000313" key="5">
    <source>
        <dbReference type="EMBL" id="MBW0489376.1"/>
    </source>
</evidence>
<dbReference type="GO" id="GO:0008270">
    <property type="term" value="F:zinc ion binding"/>
    <property type="evidence" value="ECO:0007669"/>
    <property type="project" value="UniProtKB-KW"/>
</dbReference>
<feature type="compositionally biased region" description="Basic residues" evidence="3">
    <location>
        <begin position="47"/>
        <end position="56"/>
    </location>
</feature>
<evidence type="ECO:0000259" key="4">
    <source>
        <dbReference type="PROSITE" id="PS50158"/>
    </source>
</evidence>
<accession>A0A9Q3CQF5</accession>
<dbReference type="EMBL" id="AVOT02010044">
    <property type="protein sequence ID" value="MBW0489376.1"/>
    <property type="molecule type" value="Genomic_DNA"/>
</dbReference>
<keyword evidence="2" id="KW-0863">Zinc-finger</keyword>
<dbReference type="GO" id="GO:0006397">
    <property type="term" value="P:mRNA processing"/>
    <property type="evidence" value="ECO:0007669"/>
    <property type="project" value="UniProtKB-KW"/>
</dbReference>
<reference evidence="5" key="1">
    <citation type="submission" date="2021-03" db="EMBL/GenBank/DDBJ databases">
        <title>Draft genome sequence of rust myrtle Austropuccinia psidii MF-1, a brazilian biotype.</title>
        <authorList>
            <person name="Quecine M.C."/>
            <person name="Pachon D.M.R."/>
            <person name="Bonatelli M.L."/>
            <person name="Correr F.H."/>
            <person name="Franceschini L.M."/>
            <person name="Leite T.F."/>
            <person name="Margarido G.R.A."/>
            <person name="Almeida C.A."/>
            <person name="Ferrarezi J.A."/>
            <person name="Labate C.A."/>
        </authorList>
    </citation>
    <scope>NUCLEOTIDE SEQUENCE</scope>
    <source>
        <strain evidence="5">MF-1</strain>
    </source>
</reference>
<evidence type="ECO:0000256" key="2">
    <source>
        <dbReference type="PROSITE-ProRule" id="PRU00047"/>
    </source>
</evidence>
<dbReference type="GO" id="GO:0003676">
    <property type="term" value="F:nucleic acid binding"/>
    <property type="evidence" value="ECO:0007669"/>
    <property type="project" value="InterPro"/>
</dbReference>
<gene>
    <name evidence="5" type="ORF">O181_029091</name>
</gene>
<comment type="caution">
    <text evidence="5">The sequence shown here is derived from an EMBL/GenBank/DDBJ whole genome shotgun (WGS) entry which is preliminary data.</text>
</comment>
<dbReference type="AlphaFoldDB" id="A0A9Q3CQF5"/>
<keyword evidence="2" id="KW-0862">Zinc</keyword>
<feature type="compositionally biased region" description="Basic residues" evidence="3">
    <location>
        <begin position="64"/>
        <end position="74"/>
    </location>
</feature>
<keyword evidence="1" id="KW-0507">mRNA processing</keyword>
<dbReference type="InterPro" id="IPR001878">
    <property type="entry name" value="Znf_CCHC"/>
</dbReference>
<proteinExistence type="predicted"/>
<feature type="domain" description="CCHC-type" evidence="4">
    <location>
        <begin position="85"/>
        <end position="100"/>
    </location>
</feature>
<dbReference type="PROSITE" id="PS50158">
    <property type="entry name" value="ZF_CCHC"/>
    <property type="match status" value="1"/>
</dbReference>
<keyword evidence="2" id="KW-0479">Metal-binding</keyword>
<feature type="region of interest" description="Disordered" evidence="3">
    <location>
        <begin position="112"/>
        <end position="137"/>
    </location>
</feature>
<name>A0A9Q3CQF5_9BASI</name>
<evidence type="ECO:0000313" key="6">
    <source>
        <dbReference type="Proteomes" id="UP000765509"/>
    </source>
</evidence>
<dbReference type="SUPFAM" id="SSF57756">
    <property type="entry name" value="Retrovirus zinc finger-like domains"/>
    <property type="match status" value="1"/>
</dbReference>